<evidence type="ECO:0000313" key="1">
    <source>
        <dbReference type="EMBL" id="CAF3689022.1"/>
    </source>
</evidence>
<name>A0A818TM14_9BILA</name>
<organism evidence="1 2">
    <name type="scientific">Rotaria sordida</name>
    <dbReference type="NCBI Taxonomy" id="392033"/>
    <lineage>
        <taxon>Eukaryota</taxon>
        <taxon>Metazoa</taxon>
        <taxon>Spiralia</taxon>
        <taxon>Gnathifera</taxon>
        <taxon>Rotifera</taxon>
        <taxon>Eurotatoria</taxon>
        <taxon>Bdelloidea</taxon>
        <taxon>Philodinida</taxon>
        <taxon>Philodinidae</taxon>
        <taxon>Rotaria</taxon>
    </lineage>
</organism>
<dbReference type="EMBL" id="CAJOAX010001135">
    <property type="protein sequence ID" value="CAF3689022.1"/>
    <property type="molecule type" value="Genomic_DNA"/>
</dbReference>
<proteinExistence type="predicted"/>
<dbReference type="AlphaFoldDB" id="A0A818TM14"/>
<evidence type="ECO:0000313" key="2">
    <source>
        <dbReference type="Proteomes" id="UP000663823"/>
    </source>
</evidence>
<sequence>MSEVSDIINSNKTILYAFRFGTSDKLVHLTQQQLDRIPYLCALVAHKDDFLLNQNEYGEYVLHHPIEYTSFMPIFRSITSEHPYTLFNEVPEDDNILNTLKLFDYLCIDLFPLPLLKNTSLALSNRIKTDNDENHTPGLFEIWYSGSQEKLAICEKKQNRKNNGAQSARSGRFNKLPIRSEVNDFKRRFGPKSQRYR</sequence>
<protein>
    <submittedName>
        <fullName evidence="1">Uncharacterized protein</fullName>
    </submittedName>
</protein>
<dbReference type="Proteomes" id="UP000663823">
    <property type="component" value="Unassembled WGS sequence"/>
</dbReference>
<accession>A0A818TM14</accession>
<comment type="caution">
    <text evidence="1">The sequence shown here is derived from an EMBL/GenBank/DDBJ whole genome shotgun (WGS) entry which is preliminary data.</text>
</comment>
<gene>
    <name evidence="1" type="ORF">OTI717_LOCUS11750</name>
</gene>
<reference evidence="1" key="1">
    <citation type="submission" date="2021-02" db="EMBL/GenBank/DDBJ databases">
        <authorList>
            <person name="Nowell W R."/>
        </authorList>
    </citation>
    <scope>NUCLEOTIDE SEQUENCE</scope>
</reference>